<evidence type="ECO:0000256" key="1">
    <source>
        <dbReference type="SAM" id="MobiDB-lite"/>
    </source>
</evidence>
<evidence type="ECO:0000313" key="2">
    <source>
        <dbReference type="Proteomes" id="UP000050795"/>
    </source>
</evidence>
<dbReference type="Proteomes" id="UP000050795">
    <property type="component" value="Unassembled WGS sequence"/>
</dbReference>
<evidence type="ECO:0000313" key="3">
    <source>
        <dbReference type="WBParaSite" id="TREG1_38350.1"/>
    </source>
</evidence>
<accession>A0AA85JRJ2</accession>
<feature type="region of interest" description="Disordered" evidence="1">
    <location>
        <begin position="91"/>
        <end position="115"/>
    </location>
</feature>
<sequence length="115" mass="12430">MIINGSQCTSPFISVAPLPIPKGLNVVAVDADGVHIFEDGNFLNALPGLAEEYSDDSNFYDSCENVANVTDLNPTYSANDRDIEEQHKNANFEKLVSSPSSSTSFKSTGNREISQ</sequence>
<reference evidence="2" key="1">
    <citation type="submission" date="2022-06" db="EMBL/GenBank/DDBJ databases">
        <authorList>
            <person name="Berger JAMES D."/>
            <person name="Berger JAMES D."/>
        </authorList>
    </citation>
    <scope>NUCLEOTIDE SEQUENCE [LARGE SCALE GENOMIC DNA]</scope>
</reference>
<name>A0AA85JRJ2_TRIRE</name>
<proteinExistence type="predicted"/>
<feature type="compositionally biased region" description="Low complexity" evidence="1">
    <location>
        <begin position="97"/>
        <end position="107"/>
    </location>
</feature>
<dbReference type="AlphaFoldDB" id="A0AA85JRJ2"/>
<reference evidence="3" key="2">
    <citation type="submission" date="2023-11" db="UniProtKB">
        <authorList>
            <consortium name="WormBaseParasite"/>
        </authorList>
    </citation>
    <scope>IDENTIFICATION</scope>
</reference>
<organism evidence="2 3">
    <name type="scientific">Trichobilharzia regenti</name>
    <name type="common">Nasal bird schistosome</name>
    <dbReference type="NCBI Taxonomy" id="157069"/>
    <lineage>
        <taxon>Eukaryota</taxon>
        <taxon>Metazoa</taxon>
        <taxon>Spiralia</taxon>
        <taxon>Lophotrochozoa</taxon>
        <taxon>Platyhelminthes</taxon>
        <taxon>Trematoda</taxon>
        <taxon>Digenea</taxon>
        <taxon>Strigeidida</taxon>
        <taxon>Schistosomatoidea</taxon>
        <taxon>Schistosomatidae</taxon>
        <taxon>Trichobilharzia</taxon>
    </lineage>
</organism>
<keyword evidence="2" id="KW-1185">Reference proteome</keyword>
<protein>
    <submittedName>
        <fullName evidence="3">Uncharacterized protein</fullName>
    </submittedName>
</protein>
<dbReference type="WBParaSite" id="TREG1_38350.1">
    <property type="protein sequence ID" value="TREG1_38350.1"/>
    <property type="gene ID" value="TREG1_38350"/>
</dbReference>